<dbReference type="EMBL" id="DUMN01000624">
    <property type="protein sequence ID" value="HHV70225.1"/>
    <property type="molecule type" value="Genomic_DNA"/>
</dbReference>
<evidence type="ECO:0000256" key="1">
    <source>
        <dbReference type="ARBA" id="ARBA00022741"/>
    </source>
</evidence>
<name>A0A7V6PG46_9HYPH</name>
<keyword evidence="3" id="KW-0067">ATP-binding</keyword>
<feature type="domain" description="SF3 helicase" evidence="5">
    <location>
        <begin position="275"/>
        <end position="437"/>
    </location>
</feature>
<keyword evidence="2" id="KW-0378">Hydrolase</keyword>
<dbReference type="SUPFAM" id="SSF52540">
    <property type="entry name" value="P-loop containing nucleoside triphosphate hydrolases"/>
    <property type="match status" value="1"/>
</dbReference>
<evidence type="ECO:0000313" key="6">
    <source>
        <dbReference type="EMBL" id="HHV70225.1"/>
    </source>
</evidence>
<feature type="region of interest" description="Disordered" evidence="4">
    <location>
        <begin position="157"/>
        <end position="179"/>
    </location>
</feature>
<dbReference type="GO" id="GO:0016787">
    <property type="term" value="F:hydrolase activity"/>
    <property type="evidence" value="ECO:0007669"/>
    <property type="project" value="UniProtKB-KW"/>
</dbReference>
<dbReference type="InterPro" id="IPR014015">
    <property type="entry name" value="Helicase_SF3_DNA-vir"/>
</dbReference>
<sequence>MAEASRQAEAAAGGALSATMEPSASPFPSEDLSPEDTLAEAALEPETDIGNGRRFLIRYGRQVVHVARVGWHGYDKRRWKEDEDGSVVRPLAQRTAEMIADEARLLTATEEEEKAINAGRDARAERKKMGTPKKDWDAEKLARWIELEDLIDAGEQAKKKVDGRKSSRHRHAKSSAGTSKLNNMMTEAAPHVAKMVGDLNCDLYAVNCNNGTLRFFRRENEESDPDHPTYHPWEVRLDPHNPADFISKLAPFDWSPSAAAQEFDSFLKRVQPDREIREFLQRFCGYCLLGLTIEQCLVFFYGAGRNGKSTFVDLLCQILGDYAVTLSIDSFAGDTKRGGSEATPDLARLPGARFVSASEPEMGVKLKDALIKTLTGGEKIPVRRLHQDFIEVMPQFKIILSGNHKPRIDDTSDGIWRRVNLVPWEVQIPKQEVDRDLPQKLKAEATGVLNWMVQGAINYLNSGLATPEKVLAATNEYREESDPIGAFIRAACIVSGNEEDVSTPADLFIGYSNFAGREGAPEFKQGTFARRFPDYTRMAWRGDDDTMRRFWKAKSGTTVYKGIRVRDEFVRPAPQSHGEGYDQ</sequence>
<organism evidence="6 7">
    <name type="scientific">Brucella intermedia</name>
    <dbReference type="NCBI Taxonomy" id="94625"/>
    <lineage>
        <taxon>Bacteria</taxon>
        <taxon>Pseudomonadati</taxon>
        <taxon>Pseudomonadota</taxon>
        <taxon>Alphaproteobacteria</taxon>
        <taxon>Hyphomicrobiales</taxon>
        <taxon>Brucellaceae</taxon>
        <taxon>Brucella/Ochrobactrum group</taxon>
        <taxon>Brucella</taxon>
    </lineage>
</organism>
<keyword evidence="1" id="KW-0547">Nucleotide-binding</keyword>
<accession>A0A7V6PG46</accession>
<dbReference type="Proteomes" id="UP000551563">
    <property type="component" value="Unassembled WGS sequence"/>
</dbReference>
<dbReference type="NCBIfam" id="TIGR01613">
    <property type="entry name" value="primase_Cterm"/>
    <property type="match status" value="1"/>
</dbReference>
<dbReference type="PANTHER" id="PTHR35372:SF2">
    <property type="entry name" value="SF3 HELICASE DOMAIN-CONTAINING PROTEIN"/>
    <property type="match status" value="1"/>
</dbReference>
<dbReference type="Gene3D" id="3.40.50.300">
    <property type="entry name" value="P-loop containing nucleotide triphosphate hydrolases"/>
    <property type="match status" value="1"/>
</dbReference>
<feature type="region of interest" description="Disordered" evidence="4">
    <location>
        <begin position="1"/>
        <end position="36"/>
    </location>
</feature>
<evidence type="ECO:0000256" key="3">
    <source>
        <dbReference type="ARBA" id="ARBA00022840"/>
    </source>
</evidence>
<dbReference type="PANTHER" id="PTHR35372">
    <property type="entry name" value="ATP BINDING PROTEIN-RELATED"/>
    <property type="match status" value="1"/>
</dbReference>
<evidence type="ECO:0000313" key="7">
    <source>
        <dbReference type="Proteomes" id="UP000551563"/>
    </source>
</evidence>
<reference evidence="6 7" key="1">
    <citation type="journal article" date="2020" name="Biotechnol. Biofuels">
        <title>New insights from the biogas microbiome by comprehensive genome-resolved metagenomics of nearly 1600 species originating from multiple anaerobic digesters.</title>
        <authorList>
            <person name="Campanaro S."/>
            <person name="Treu L."/>
            <person name="Rodriguez-R L.M."/>
            <person name="Kovalovszki A."/>
            <person name="Ziels R.M."/>
            <person name="Maus I."/>
            <person name="Zhu X."/>
            <person name="Kougias P.G."/>
            <person name="Basile A."/>
            <person name="Luo G."/>
            <person name="Schluter A."/>
            <person name="Konstantinidis K.T."/>
            <person name="Angelidaki I."/>
        </authorList>
    </citation>
    <scope>NUCLEOTIDE SEQUENCE [LARGE SCALE GENOMIC DNA]</scope>
    <source>
        <strain evidence="6">AS04akNAM_66</strain>
    </source>
</reference>
<feature type="compositionally biased region" description="Low complexity" evidence="4">
    <location>
        <begin position="1"/>
        <end position="18"/>
    </location>
</feature>
<dbReference type="InterPro" id="IPR045455">
    <property type="entry name" value="NrS-1_pol-like_helicase"/>
</dbReference>
<evidence type="ECO:0000256" key="4">
    <source>
        <dbReference type="SAM" id="MobiDB-lite"/>
    </source>
</evidence>
<dbReference type="Pfam" id="PF08706">
    <property type="entry name" value="D5_N"/>
    <property type="match status" value="1"/>
</dbReference>
<dbReference type="SMART" id="SM00885">
    <property type="entry name" value="D5_N"/>
    <property type="match status" value="1"/>
</dbReference>
<gene>
    <name evidence="6" type="ORF">GXX48_21735</name>
</gene>
<dbReference type="InterPro" id="IPR014818">
    <property type="entry name" value="Phage/plasmid_primase_P4_C"/>
</dbReference>
<dbReference type="Pfam" id="PF19263">
    <property type="entry name" value="DUF5906"/>
    <property type="match status" value="1"/>
</dbReference>
<dbReference type="AlphaFoldDB" id="A0A7V6PG46"/>
<comment type="caution">
    <text evidence="6">The sequence shown here is derived from an EMBL/GenBank/DDBJ whole genome shotgun (WGS) entry which is preliminary data.</text>
</comment>
<dbReference type="PROSITE" id="PS51206">
    <property type="entry name" value="SF3_HELICASE_1"/>
    <property type="match status" value="1"/>
</dbReference>
<dbReference type="InterPro" id="IPR027417">
    <property type="entry name" value="P-loop_NTPase"/>
</dbReference>
<dbReference type="InterPro" id="IPR051620">
    <property type="entry name" value="ORF904-like_C"/>
</dbReference>
<evidence type="ECO:0000256" key="2">
    <source>
        <dbReference type="ARBA" id="ARBA00022801"/>
    </source>
</evidence>
<proteinExistence type="predicted"/>
<protein>
    <recommendedName>
        <fullName evidence="5">SF3 helicase domain-containing protein</fullName>
    </recommendedName>
</protein>
<dbReference type="InterPro" id="IPR006500">
    <property type="entry name" value="Helicase_put_C_phage/plasmid"/>
</dbReference>
<dbReference type="GO" id="GO:0005524">
    <property type="term" value="F:ATP binding"/>
    <property type="evidence" value="ECO:0007669"/>
    <property type="project" value="UniProtKB-KW"/>
</dbReference>
<evidence type="ECO:0000259" key="5">
    <source>
        <dbReference type="PROSITE" id="PS51206"/>
    </source>
</evidence>